<evidence type="ECO:0000313" key="1">
    <source>
        <dbReference type="EMBL" id="CAA7269945.1"/>
    </source>
</evidence>
<name>A0A8S0W4B9_CYCAE</name>
<proteinExistence type="predicted"/>
<dbReference type="EMBL" id="CACVBS010000083">
    <property type="protein sequence ID" value="CAA7269945.1"/>
    <property type="molecule type" value="Genomic_DNA"/>
</dbReference>
<protein>
    <submittedName>
        <fullName evidence="1">Uncharacterized protein</fullName>
    </submittedName>
</protein>
<sequence length="124" mass="13599">MLDWFLPLDALKGVNKAAAGKSIKIVYDAISLEVTQQAGVALLAPEGQLIIDLPPAVKAEGDKTIVKVLSGLRMPHNRMLLETLYHDKITAFLERGVIKPNRFEVLPNGLAGIPDSLKRIRYQA</sequence>
<dbReference type="Gene3D" id="3.90.180.10">
    <property type="entry name" value="Medium-chain alcohol dehydrogenases, catalytic domain"/>
    <property type="match status" value="1"/>
</dbReference>
<comment type="caution">
    <text evidence="1">The sequence shown here is derived from an EMBL/GenBank/DDBJ whole genome shotgun (WGS) entry which is preliminary data.</text>
</comment>
<accession>A0A8S0W4B9</accession>
<dbReference type="Proteomes" id="UP000467700">
    <property type="component" value="Unassembled WGS sequence"/>
</dbReference>
<gene>
    <name evidence="1" type="ORF">AAE3_LOCUS12238</name>
</gene>
<dbReference type="Gene3D" id="3.40.50.720">
    <property type="entry name" value="NAD(P)-binding Rossmann-like Domain"/>
    <property type="match status" value="1"/>
</dbReference>
<dbReference type="AlphaFoldDB" id="A0A8S0W4B9"/>
<keyword evidence="2" id="KW-1185">Reference proteome</keyword>
<dbReference type="OrthoDB" id="3233595at2759"/>
<evidence type="ECO:0000313" key="2">
    <source>
        <dbReference type="Proteomes" id="UP000467700"/>
    </source>
</evidence>
<reference evidence="1 2" key="1">
    <citation type="submission" date="2020-01" db="EMBL/GenBank/DDBJ databases">
        <authorList>
            <person name="Gupta K D."/>
        </authorList>
    </citation>
    <scope>NUCLEOTIDE SEQUENCE [LARGE SCALE GENOMIC DNA]</scope>
</reference>
<organism evidence="1 2">
    <name type="scientific">Cyclocybe aegerita</name>
    <name type="common">Black poplar mushroom</name>
    <name type="synonym">Agrocybe aegerita</name>
    <dbReference type="NCBI Taxonomy" id="1973307"/>
    <lineage>
        <taxon>Eukaryota</taxon>
        <taxon>Fungi</taxon>
        <taxon>Dikarya</taxon>
        <taxon>Basidiomycota</taxon>
        <taxon>Agaricomycotina</taxon>
        <taxon>Agaricomycetes</taxon>
        <taxon>Agaricomycetidae</taxon>
        <taxon>Agaricales</taxon>
        <taxon>Agaricineae</taxon>
        <taxon>Bolbitiaceae</taxon>
        <taxon>Cyclocybe</taxon>
    </lineage>
</organism>